<evidence type="ECO:0000256" key="1">
    <source>
        <dbReference type="SAM" id="Phobius"/>
    </source>
</evidence>
<reference evidence="2" key="1">
    <citation type="submission" date="2009-09" db="EMBL/GenBank/DDBJ databases">
        <authorList>
            <person name="Weinstock G."/>
            <person name="Sodergren E."/>
            <person name="Clifton S."/>
            <person name="Fulton L."/>
            <person name="Fulton B."/>
            <person name="Courtney L."/>
            <person name="Fronick C."/>
            <person name="Harrison M."/>
            <person name="Strong C."/>
            <person name="Farmer C."/>
            <person name="Delahaunty K."/>
            <person name="Markovic C."/>
            <person name="Hall O."/>
            <person name="Minx P."/>
            <person name="Tomlinson C."/>
            <person name="Mitreva M."/>
            <person name="Nelson J."/>
            <person name="Hou S."/>
            <person name="Wollam A."/>
            <person name="Pepin K.H."/>
            <person name="Johnson M."/>
            <person name="Bhonagiri V."/>
            <person name="Nash W.E."/>
            <person name="Warren W."/>
            <person name="Chinwalla A."/>
            <person name="Mardis E.R."/>
            <person name="Wilson R.K."/>
        </authorList>
    </citation>
    <scope>NUCLEOTIDE SEQUENCE [LARGE SCALE GENOMIC DNA]</scope>
    <source>
        <strain evidence="2">DSM 20544</strain>
    </source>
</reference>
<accession>C9KQ11</accession>
<dbReference type="Proteomes" id="UP000003671">
    <property type="component" value="Unassembled WGS sequence"/>
</dbReference>
<dbReference type="PANTHER" id="PTHR37826">
    <property type="entry name" value="FLOTILLIN BAND_7_5 DOMAIN PROTEIN"/>
    <property type="match status" value="1"/>
</dbReference>
<dbReference type="STRING" id="500635.MITSMUL_05319"/>
<dbReference type="EMBL" id="ABWK02000020">
    <property type="protein sequence ID" value="EEX68316.1"/>
    <property type="molecule type" value="Genomic_DNA"/>
</dbReference>
<dbReference type="PATRIC" id="fig|500635.8.peg.1951"/>
<keyword evidence="1" id="KW-0812">Transmembrane</keyword>
<gene>
    <name evidence="2" type="ORF">MITSMUL_05319</name>
</gene>
<dbReference type="PANTHER" id="PTHR37826:SF3">
    <property type="entry name" value="J DOMAIN-CONTAINING PROTEIN"/>
    <property type="match status" value="1"/>
</dbReference>
<dbReference type="AlphaFoldDB" id="C9KQ11"/>
<dbReference type="HOGENOM" id="CLU_039030_0_0_9"/>
<comment type="caution">
    <text evidence="2">The sequence shown here is derived from an EMBL/GenBank/DDBJ whole genome shotgun (WGS) entry which is preliminary data.</text>
</comment>
<feature type="transmembrane region" description="Helical" evidence="1">
    <location>
        <begin position="348"/>
        <end position="370"/>
    </location>
</feature>
<protein>
    <submittedName>
        <fullName evidence="2">Zinc finger domain protein, LSD1 subclass</fullName>
    </submittedName>
</protein>
<dbReference type="Gene3D" id="2.20.28.30">
    <property type="entry name" value="RNA polymerase ii, chain L"/>
    <property type="match status" value="2"/>
</dbReference>
<evidence type="ECO:0000313" key="3">
    <source>
        <dbReference type="Proteomes" id="UP000003671"/>
    </source>
</evidence>
<proteinExistence type="predicted"/>
<sequence length="371" mass="41236">MSIVAETSVSYKCPRCGAPLSFLPGRDTVSCEYCGTEFEIAAIEAMFAREQEAARRAAETREAEFDTAAAGGEWSPEESGAMVMQTCSACGAELVSDGNTMATECAYCGSPNMMPAKFEGMVKPDFILPFKKTKKEAQEALQAFYKGKYLLPDGFAGANRTKDIQAMYVPFWLFDADVFARANFRAENDVRRETADEIITETSVYQCERAGSMHFVRIPVDGSERMDDAYMDSIEPFDYAELVPFSAAYLTGHLADKYDVDAEASIPRADARMRATAVDALQKTVKGYDRCSIEGDPSFLRESAAISYAMLPVWILTTRYEGKPYTFMMNGQTGKFVGSLPVDKRKSWLYPAIALAVSWPVLYFIVQYFMT</sequence>
<keyword evidence="1" id="KW-1133">Transmembrane helix</keyword>
<name>C9KQ11_9FIRM</name>
<keyword evidence="3" id="KW-1185">Reference proteome</keyword>
<dbReference type="eggNOG" id="COG1645">
    <property type="taxonomic scope" value="Bacteria"/>
</dbReference>
<keyword evidence="1" id="KW-0472">Membrane</keyword>
<evidence type="ECO:0000313" key="2">
    <source>
        <dbReference type="EMBL" id="EEX68316.1"/>
    </source>
</evidence>
<organism evidence="2 3">
    <name type="scientific">Mitsuokella multacida DSM 20544</name>
    <dbReference type="NCBI Taxonomy" id="500635"/>
    <lineage>
        <taxon>Bacteria</taxon>
        <taxon>Bacillati</taxon>
        <taxon>Bacillota</taxon>
        <taxon>Negativicutes</taxon>
        <taxon>Selenomonadales</taxon>
        <taxon>Selenomonadaceae</taxon>
        <taxon>Mitsuokella</taxon>
    </lineage>
</organism>